<gene>
    <name evidence="1" type="ORF">LAUMK13_02067</name>
</gene>
<dbReference type="EMBL" id="UPHQ01000091">
    <property type="protein sequence ID" value="VBA38326.1"/>
    <property type="molecule type" value="Genomic_DNA"/>
</dbReference>
<organism evidence="1 2">
    <name type="scientific">Mycobacterium innocens</name>
    <dbReference type="NCBI Taxonomy" id="2341083"/>
    <lineage>
        <taxon>Bacteria</taxon>
        <taxon>Bacillati</taxon>
        <taxon>Actinomycetota</taxon>
        <taxon>Actinomycetes</taxon>
        <taxon>Mycobacteriales</taxon>
        <taxon>Mycobacteriaceae</taxon>
        <taxon>Mycobacterium</taxon>
    </lineage>
</organism>
<dbReference type="AlphaFoldDB" id="A0A498PX59"/>
<sequence>MQSVVRPNAALIDRVCGLSSRPERAQSVRTAPNWLLWCSHASPATDGSAVQMHFTTFSSRAGPCNFLPDQFHADSMVPAANRMGHPMVG</sequence>
<protein>
    <submittedName>
        <fullName evidence="1">Uncharacterized protein</fullName>
    </submittedName>
</protein>
<dbReference type="Proteomes" id="UP000267289">
    <property type="component" value="Unassembled WGS sequence"/>
</dbReference>
<keyword evidence="2" id="KW-1185">Reference proteome</keyword>
<proteinExistence type="predicted"/>
<evidence type="ECO:0000313" key="1">
    <source>
        <dbReference type="EMBL" id="VBA38326.1"/>
    </source>
</evidence>
<name>A0A498PX59_9MYCO</name>
<evidence type="ECO:0000313" key="2">
    <source>
        <dbReference type="Proteomes" id="UP000267289"/>
    </source>
</evidence>
<reference evidence="1 2" key="1">
    <citation type="submission" date="2018-09" db="EMBL/GenBank/DDBJ databases">
        <authorList>
            <person name="Tagini F."/>
        </authorList>
    </citation>
    <scope>NUCLEOTIDE SEQUENCE [LARGE SCALE GENOMIC DNA]</scope>
    <source>
        <strain evidence="1 2">MK13</strain>
    </source>
</reference>
<accession>A0A498PX59</accession>